<dbReference type="GO" id="GO:0000244">
    <property type="term" value="P:spliceosomal tri-snRNP complex assembly"/>
    <property type="evidence" value="ECO:0007669"/>
    <property type="project" value="TreeGrafter"/>
</dbReference>
<gene>
    <name evidence="4" type="ORF">BSTOLATCC_MIC35036</name>
</gene>
<dbReference type="AlphaFoldDB" id="A0AAU9JSY9"/>
<dbReference type="Pfam" id="PF20981">
    <property type="entry name" value="AAR2_1st"/>
    <property type="match status" value="1"/>
</dbReference>
<evidence type="ECO:0000256" key="1">
    <source>
        <dbReference type="ARBA" id="ARBA00006281"/>
    </source>
</evidence>
<dbReference type="InterPro" id="IPR033648">
    <property type="entry name" value="AAR2_C"/>
</dbReference>
<dbReference type="PANTHER" id="PTHR12689:SF4">
    <property type="entry name" value="PROTEIN AAR2 HOMOLOG"/>
    <property type="match status" value="1"/>
</dbReference>
<dbReference type="CDD" id="cd13778">
    <property type="entry name" value="Aar2_C"/>
    <property type="match status" value="1"/>
</dbReference>
<feature type="domain" description="AAR2 C-terminal" evidence="2">
    <location>
        <begin position="156"/>
        <end position="307"/>
    </location>
</feature>
<dbReference type="InterPro" id="IPR038516">
    <property type="entry name" value="AAR2_N_sf"/>
</dbReference>
<sequence length="325" mass="37543">MESFLILLETPPNINLHLDNLALKTGSLFKGVKSIPTGAHYLFYNFEGGTKSGFFFYAEERKATIKKWDPQTENFSKVSTEDEEIYESNIREFDVLLVEYPNMNYQIWQLLACYINSEVIGKIEPISNIISQINEEYSTSEENLEKFSIVKGSLFYTHIPKSIAKPNITPEEITQMNFDKSFILYDLLNKDFQNPENLLGELQFSFLAFLLGDSLESFYQWKNILILLCNCESALLQIPSFFEKFIPAFYSQLQSISQDLFTDDLIGPNFLSSCLRSFLSLLHNKNLPPSVYTRGKKFKKLVKSMLKISEFEMCEDEEAPIIVEI</sequence>
<dbReference type="InterPro" id="IPR033647">
    <property type="entry name" value="Aar2_N"/>
</dbReference>
<dbReference type="Gene3D" id="2.60.34.20">
    <property type="match status" value="1"/>
</dbReference>
<name>A0AAU9JSY9_9CILI</name>
<dbReference type="InterPro" id="IPR038514">
    <property type="entry name" value="AAR2_C_sf"/>
</dbReference>
<evidence type="ECO:0000313" key="5">
    <source>
        <dbReference type="Proteomes" id="UP001162131"/>
    </source>
</evidence>
<protein>
    <recommendedName>
        <fullName evidence="6">Protein AAR2 homolog</fullName>
    </recommendedName>
</protein>
<feature type="domain" description="AAR2 N-terminal" evidence="3">
    <location>
        <begin position="3"/>
        <end position="125"/>
    </location>
</feature>
<evidence type="ECO:0000259" key="2">
    <source>
        <dbReference type="Pfam" id="PF05282"/>
    </source>
</evidence>
<evidence type="ECO:0000259" key="3">
    <source>
        <dbReference type="Pfam" id="PF20981"/>
    </source>
</evidence>
<evidence type="ECO:0008006" key="6">
    <source>
        <dbReference type="Google" id="ProtNLM"/>
    </source>
</evidence>
<dbReference type="Pfam" id="PF05282">
    <property type="entry name" value="AAR2"/>
    <property type="match status" value="1"/>
</dbReference>
<dbReference type="Gene3D" id="1.25.40.550">
    <property type="entry name" value="Aar2, C-terminal domain-like"/>
    <property type="match status" value="1"/>
</dbReference>
<comment type="similarity">
    <text evidence="1">Belongs to the AAR2 family.</text>
</comment>
<dbReference type="InterPro" id="IPR007946">
    <property type="entry name" value="AAR2"/>
</dbReference>
<keyword evidence="5" id="KW-1185">Reference proteome</keyword>
<proteinExistence type="inferred from homology"/>
<organism evidence="4 5">
    <name type="scientific">Blepharisma stoltei</name>
    <dbReference type="NCBI Taxonomy" id="1481888"/>
    <lineage>
        <taxon>Eukaryota</taxon>
        <taxon>Sar</taxon>
        <taxon>Alveolata</taxon>
        <taxon>Ciliophora</taxon>
        <taxon>Postciliodesmatophora</taxon>
        <taxon>Heterotrichea</taxon>
        <taxon>Heterotrichida</taxon>
        <taxon>Blepharismidae</taxon>
        <taxon>Blepharisma</taxon>
    </lineage>
</organism>
<evidence type="ECO:0000313" key="4">
    <source>
        <dbReference type="EMBL" id="CAG9324014.1"/>
    </source>
</evidence>
<reference evidence="4" key="1">
    <citation type="submission" date="2021-09" db="EMBL/GenBank/DDBJ databases">
        <authorList>
            <consortium name="AG Swart"/>
            <person name="Singh M."/>
            <person name="Singh A."/>
            <person name="Seah K."/>
            <person name="Emmerich C."/>
        </authorList>
    </citation>
    <scope>NUCLEOTIDE SEQUENCE</scope>
    <source>
        <strain evidence="4">ATCC30299</strain>
    </source>
</reference>
<dbReference type="Proteomes" id="UP001162131">
    <property type="component" value="Unassembled WGS sequence"/>
</dbReference>
<dbReference type="PANTHER" id="PTHR12689">
    <property type="entry name" value="A1 CISTRON SPLICING FACTOR AAR2-RELATED"/>
    <property type="match status" value="1"/>
</dbReference>
<dbReference type="CDD" id="cd13777">
    <property type="entry name" value="Aar2_N"/>
    <property type="match status" value="1"/>
</dbReference>
<dbReference type="EMBL" id="CAJZBQ010000035">
    <property type="protein sequence ID" value="CAG9324014.1"/>
    <property type="molecule type" value="Genomic_DNA"/>
</dbReference>
<accession>A0AAU9JSY9</accession>
<comment type="caution">
    <text evidence="4">The sequence shown here is derived from an EMBL/GenBank/DDBJ whole genome shotgun (WGS) entry which is preliminary data.</text>
</comment>